<dbReference type="AlphaFoldDB" id="X1E1C2"/>
<proteinExistence type="predicted"/>
<evidence type="ECO:0000256" key="2">
    <source>
        <dbReference type="ARBA" id="ARBA00022840"/>
    </source>
</evidence>
<keyword evidence="2" id="KW-0067">ATP-binding</keyword>
<dbReference type="GO" id="GO:0016887">
    <property type="term" value="F:ATP hydrolysis activity"/>
    <property type="evidence" value="ECO:0007669"/>
    <property type="project" value="InterPro"/>
</dbReference>
<dbReference type="EMBL" id="BARU01003689">
    <property type="protein sequence ID" value="GAH26347.1"/>
    <property type="molecule type" value="Genomic_DNA"/>
</dbReference>
<protein>
    <recommendedName>
        <fullName evidence="3">ABC transporter domain-containing protein</fullName>
    </recommendedName>
</protein>
<organism evidence="4">
    <name type="scientific">marine sediment metagenome</name>
    <dbReference type="NCBI Taxonomy" id="412755"/>
    <lineage>
        <taxon>unclassified sequences</taxon>
        <taxon>metagenomes</taxon>
        <taxon>ecological metagenomes</taxon>
    </lineage>
</organism>
<reference evidence="4" key="1">
    <citation type="journal article" date="2014" name="Front. Microbiol.">
        <title>High frequency of phylogenetically diverse reductive dehalogenase-homologous genes in deep subseafloor sedimentary metagenomes.</title>
        <authorList>
            <person name="Kawai M."/>
            <person name="Futagami T."/>
            <person name="Toyoda A."/>
            <person name="Takaki Y."/>
            <person name="Nishi S."/>
            <person name="Hori S."/>
            <person name="Arai W."/>
            <person name="Tsubouchi T."/>
            <person name="Morono Y."/>
            <person name="Uchiyama I."/>
            <person name="Ito T."/>
            <person name="Fujiyama A."/>
            <person name="Inagaki F."/>
            <person name="Takami H."/>
        </authorList>
    </citation>
    <scope>NUCLEOTIDE SEQUENCE</scope>
    <source>
        <strain evidence="4">Expedition CK06-06</strain>
    </source>
</reference>
<dbReference type="SUPFAM" id="SSF52540">
    <property type="entry name" value="P-loop containing nucleoside triphosphate hydrolases"/>
    <property type="match status" value="1"/>
</dbReference>
<dbReference type="Gene3D" id="3.40.50.300">
    <property type="entry name" value="P-loop containing nucleotide triphosphate hydrolases"/>
    <property type="match status" value="1"/>
</dbReference>
<dbReference type="PANTHER" id="PTHR43790:SF8">
    <property type="entry name" value="SUGAR ABC TRANSPORTER ATP-BINDING PROTEIN"/>
    <property type="match status" value="1"/>
</dbReference>
<name>X1E1C2_9ZZZZ</name>
<feature type="non-terminal residue" evidence="4">
    <location>
        <position position="1"/>
    </location>
</feature>
<gene>
    <name evidence="4" type="ORF">S03H2_07833</name>
</gene>
<keyword evidence="1" id="KW-0547">Nucleotide-binding</keyword>
<dbReference type="Pfam" id="PF00005">
    <property type="entry name" value="ABC_tran"/>
    <property type="match status" value="1"/>
</dbReference>
<dbReference type="PANTHER" id="PTHR43790">
    <property type="entry name" value="CARBOHYDRATE TRANSPORT ATP-BINDING PROTEIN MG119-RELATED"/>
    <property type="match status" value="1"/>
</dbReference>
<dbReference type="InterPro" id="IPR003439">
    <property type="entry name" value="ABC_transporter-like_ATP-bd"/>
</dbReference>
<dbReference type="InterPro" id="IPR050107">
    <property type="entry name" value="ABC_carbohydrate_import_ATPase"/>
</dbReference>
<comment type="caution">
    <text evidence="4">The sequence shown here is derived from an EMBL/GenBank/DDBJ whole genome shotgun (WGS) entry which is preliminary data.</text>
</comment>
<evidence type="ECO:0000313" key="4">
    <source>
        <dbReference type="EMBL" id="GAH26347.1"/>
    </source>
</evidence>
<dbReference type="InterPro" id="IPR027417">
    <property type="entry name" value="P-loop_NTPase"/>
</dbReference>
<dbReference type="GO" id="GO:0005524">
    <property type="term" value="F:ATP binding"/>
    <property type="evidence" value="ECO:0007669"/>
    <property type="project" value="UniProtKB-KW"/>
</dbReference>
<accession>X1E1C2</accession>
<evidence type="ECO:0000259" key="3">
    <source>
        <dbReference type="Pfam" id="PF00005"/>
    </source>
</evidence>
<evidence type="ECO:0000256" key="1">
    <source>
        <dbReference type="ARBA" id="ARBA00022741"/>
    </source>
</evidence>
<sequence length="141" mass="15994">LFLGREITGNFFKALKNRQMENKAVEILGRLKIDIKNSKIKANRLSGGQQQALAIGKAVSFNPKVVIMDEPTASLAVMETEKVIDLILRFKEQGISIILVTHRLDDIFKVSDKIFVLKHGRRVDVKETSQTNKDEIIKLMF</sequence>
<feature type="domain" description="ABC transporter" evidence="3">
    <location>
        <begin position="17"/>
        <end position="73"/>
    </location>
</feature>